<proteinExistence type="predicted"/>
<dbReference type="InterPro" id="IPR013078">
    <property type="entry name" value="His_Pase_superF_clade-1"/>
</dbReference>
<feature type="domain" description="Nudix hydrolase" evidence="2">
    <location>
        <begin position="5"/>
        <end position="131"/>
    </location>
</feature>
<keyword evidence="1" id="KW-0378">Hydrolase</keyword>
<dbReference type="InterPro" id="IPR015797">
    <property type="entry name" value="NUDIX_hydrolase-like_dom_sf"/>
</dbReference>
<sequence length="293" mass="32462">MSRKTRLVAAGAVVLRTHNGTQQVLLVRRPKYKDWSLPKGKPEWDEDLPATAVREVREETGVVVRLALPLGTTQYSVKGDKKVVHWWLGRQVIAHKHAKDSEVSKVRWMDVDEARRKMTYRDEREIVTAALAAPPTGTLLIVRHGKAMLRRHWSGSDAKRPLSTRGRRQSKRLVPMLAAFGVEELLSSTSTRCLQTLQPASEKLDLPLCGVALLSEEEADGHEDRVVALVAAWRQRVGEQATALAVCGHRPVLPAMRAGAGVQDKAMLTAETLVIHVTADGRVVAHETHKSAF</sequence>
<dbReference type="Pfam" id="PF00300">
    <property type="entry name" value="His_Phos_1"/>
    <property type="match status" value="1"/>
</dbReference>
<dbReference type="SUPFAM" id="SSF55811">
    <property type="entry name" value="Nudix"/>
    <property type="match status" value="1"/>
</dbReference>
<dbReference type="RefSeq" id="WP_343884990.1">
    <property type="nucleotide sequence ID" value="NZ_BAAAKI010000004.1"/>
</dbReference>
<comment type="caution">
    <text evidence="3">The sequence shown here is derived from an EMBL/GenBank/DDBJ whole genome shotgun (WGS) entry which is preliminary data.</text>
</comment>
<dbReference type="InterPro" id="IPR020084">
    <property type="entry name" value="NUDIX_hydrolase_CS"/>
</dbReference>
<evidence type="ECO:0000259" key="2">
    <source>
        <dbReference type="PROSITE" id="PS51462"/>
    </source>
</evidence>
<dbReference type="CDD" id="cd03673">
    <property type="entry name" value="NUDIX_Ap6A_hydrolase"/>
    <property type="match status" value="1"/>
</dbReference>
<dbReference type="PROSITE" id="PS00893">
    <property type="entry name" value="NUDIX_BOX"/>
    <property type="match status" value="1"/>
</dbReference>
<dbReference type="PANTHER" id="PTHR21340:SF0">
    <property type="entry name" value="BIS(5'-NUCLEOSYL)-TETRAPHOSPHATASE [ASYMMETRICAL]"/>
    <property type="match status" value="1"/>
</dbReference>
<dbReference type="InterPro" id="IPR029033">
    <property type="entry name" value="His_PPase_superfam"/>
</dbReference>
<name>A0ABW1WZY8_9ACTN</name>
<evidence type="ECO:0000313" key="4">
    <source>
        <dbReference type="Proteomes" id="UP001596266"/>
    </source>
</evidence>
<keyword evidence="4" id="KW-1185">Reference proteome</keyword>
<accession>A0ABW1WZY8</accession>
<organism evidence="3 4">
    <name type="scientific">Luteococcus sanguinis</name>
    <dbReference type="NCBI Taxonomy" id="174038"/>
    <lineage>
        <taxon>Bacteria</taxon>
        <taxon>Bacillati</taxon>
        <taxon>Actinomycetota</taxon>
        <taxon>Actinomycetes</taxon>
        <taxon>Propionibacteriales</taxon>
        <taxon>Propionibacteriaceae</taxon>
        <taxon>Luteococcus</taxon>
    </lineage>
</organism>
<protein>
    <submittedName>
        <fullName evidence="3">NUDIX domain-containing protein</fullName>
    </submittedName>
</protein>
<gene>
    <name evidence="3" type="ORF">ACFP57_05145</name>
</gene>
<dbReference type="InterPro" id="IPR051325">
    <property type="entry name" value="Nudix_hydrolase_domain"/>
</dbReference>
<dbReference type="Proteomes" id="UP001596266">
    <property type="component" value="Unassembled WGS sequence"/>
</dbReference>
<dbReference type="Pfam" id="PF00293">
    <property type="entry name" value="NUDIX"/>
    <property type="match status" value="1"/>
</dbReference>
<dbReference type="Gene3D" id="3.90.79.10">
    <property type="entry name" value="Nucleoside Triphosphate Pyrophosphohydrolase"/>
    <property type="match status" value="1"/>
</dbReference>
<dbReference type="Gene3D" id="3.40.50.1240">
    <property type="entry name" value="Phosphoglycerate mutase-like"/>
    <property type="match status" value="1"/>
</dbReference>
<reference evidence="4" key="1">
    <citation type="journal article" date="2019" name="Int. J. Syst. Evol. Microbiol.">
        <title>The Global Catalogue of Microorganisms (GCM) 10K type strain sequencing project: providing services to taxonomists for standard genome sequencing and annotation.</title>
        <authorList>
            <consortium name="The Broad Institute Genomics Platform"/>
            <consortium name="The Broad Institute Genome Sequencing Center for Infectious Disease"/>
            <person name="Wu L."/>
            <person name="Ma J."/>
        </authorList>
    </citation>
    <scope>NUCLEOTIDE SEQUENCE [LARGE SCALE GENOMIC DNA]</scope>
    <source>
        <strain evidence="4">CGMCC 1.15277</strain>
    </source>
</reference>
<evidence type="ECO:0000313" key="3">
    <source>
        <dbReference type="EMBL" id="MFC6396373.1"/>
    </source>
</evidence>
<dbReference type="EMBL" id="JBHSUA010000009">
    <property type="protein sequence ID" value="MFC6396373.1"/>
    <property type="molecule type" value="Genomic_DNA"/>
</dbReference>
<evidence type="ECO:0000256" key="1">
    <source>
        <dbReference type="ARBA" id="ARBA00022801"/>
    </source>
</evidence>
<dbReference type="SMART" id="SM00855">
    <property type="entry name" value="PGAM"/>
    <property type="match status" value="1"/>
</dbReference>
<dbReference type="SUPFAM" id="SSF53254">
    <property type="entry name" value="Phosphoglycerate mutase-like"/>
    <property type="match status" value="1"/>
</dbReference>
<dbReference type="PROSITE" id="PS51462">
    <property type="entry name" value="NUDIX"/>
    <property type="match status" value="1"/>
</dbReference>
<dbReference type="CDD" id="cd07067">
    <property type="entry name" value="HP_PGM_like"/>
    <property type="match status" value="1"/>
</dbReference>
<dbReference type="InterPro" id="IPR000086">
    <property type="entry name" value="NUDIX_hydrolase_dom"/>
</dbReference>
<dbReference type="PANTHER" id="PTHR21340">
    <property type="entry name" value="DIADENOSINE 5,5-P1,P4-TETRAPHOSPHATE PYROPHOSPHOHYDROLASE MUTT"/>
    <property type="match status" value="1"/>
</dbReference>